<dbReference type="RefSeq" id="WP_373292573.1">
    <property type="nucleotide sequence ID" value="NZ_BMMV01000011.1"/>
</dbReference>
<keyword evidence="3" id="KW-1185">Reference proteome</keyword>
<dbReference type="Gene3D" id="2.60.120.260">
    <property type="entry name" value="Galactose-binding domain-like"/>
    <property type="match status" value="1"/>
</dbReference>
<dbReference type="InterPro" id="IPR040502">
    <property type="entry name" value="GH101_dom-6"/>
</dbReference>
<evidence type="ECO:0000313" key="2">
    <source>
        <dbReference type="EMBL" id="GGK01758.1"/>
    </source>
</evidence>
<evidence type="ECO:0000259" key="1">
    <source>
        <dbReference type="Pfam" id="PF17974"/>
    </source>
</evidence>
<feature type="domain" description="Endo-alpha-N-acetylgalactosaminidase" evidence="1">
    <location>
        <begin position="13"/>
        <end position="155"/>
    </location>
</feature>
<evidence type="ECO:0000313" key="3">
    <source>
        <dbReference type="Proteomes" id="UP000660265"/>
    </source>
</evidence>
<reference evidence="3" key="1">
    <citation type="journal article" date="2019" name="Int. J. Syst. Evol. Microbiol.">
        <title>The Global Catalogue of Microorganisms (GCM) 10K type strain sequencing project: providing services to taxonomists for standard genome sequencing and annotation.</title>
        <authorList>
            <consortium name="The Broad Institute Genomics Platform"/>
            <consortium name="The Broad Institute Genome Sequencing Center for Infectious Disease"/>
            <person name="Wu L."/>
            <person name="Ma J."/>
        </authorList>
    </citation>
    <scope>NUCLEOTIDE SEQUENCE [LARGE SCALE GENOMIC DNA]</scope>
    <source>
        <strain evidence="3">CGMCC 4.7275</strain>
    </source>
</reference>
<accession>A0ABQ2E973</accession>
<protein>
    <recommendedName>
        <fullName evidence="1">Endo-alpha-N-acetylgalactosaminidase domain-containing protein</fullName>
    </recommendedName>
</protein>
<name>A0ABQ2E973_9ACTN</name>
<dbReference type="EMBL" id="BMMV01000011">
    <property type="protein sequence ID" value="GGK01758.1"/>
    <property type="molecule type" value="Genomic_DNA"/>
</dbReference>
<organism evidence="2 3">
    <name type="scientific">Streptomyces camponoticapitis</name>
    <dbReference type="NCBI Taxonomy" id="1616125"/>
    <lineage>
        <taxon>Bacteria</taxon>
        <taxon>Bacillati</taxon>
        <taxon>Actinomycetota</taxon>
        <taxon>Actinomycetes</taxon>
        <taxon>Kitasatosporales</taxon>
        <taxon>Streptomycetaceae</taxon>
        <taxon>Streptomyces</taxon>
    </lineage>
</organism>
<dbReference type="Pfam" id="PF17974">
    <property type="entry name" value="GalBD_like"/>
    <property type="match status" value="1"/>
</dbReference>
<sequence>MGARRLSRPGALVFEDFQHVPQGWGVFVKGDAGGATDPRTHIAQRHAPFTQRGWNGKAVDDVVDGTESLKSRGENDGLVYRTVPHTVRFEPGRRYRVTYRYENEKAGQYAWITAVDGPGERELSRTELPVATEPTVLSHEFTAPDDGEAWVGLRKVGDDGTAEFVLDAFEVREV</sequence>
<proteinExistence type="predicted"/>
<comment type="caution">
    <text evidence="2">The sequence shown here is derived from an EMBL/GenBank/DDBJ whole genome shotgun (WGS) entry which is preliminary data.</text>
</comment>
<dbReference type="Proteomes" id="UP000660265">
    <property type="component" value="Unassembled WGS sequence"/>
</dbReference>
<gene>
    <name evidence="2" type="ORF">GCM10011583_36700</name>
</gene>